<keyword evidence="2" id="KW-1185">Reference proteome</keyword>
<dbReference type="AlphaFoldDB" id="A0A2A2I4J6"/>
<accession>A0A2A2I4J6</accession>
<reference evidence="1 2" key="1">
    <citation type="submission" date="2017-07" db="EMBL/GenBank/DDBJ databases">
        <title>Tamlnaduibacter salinus (Mi-7) genome sequencing.</title>
        <authorList>
            <person name="Verma A."/>
            <person name="Krishnamurthi S."/>
        </authorList>
    </citation>
    <scope>NUCLEOTIDE SEQUENCE [LARGE SCALE GENOMIC DNA]</scope>
    <source>
        <strain evidence="1 2">Mi-7</strain>
    </source>
</reference>
<name>A0A2A2I4J6_9GAMM</name>
<sequence>MRFIVTSFCLFVQVGVQSVSFARYDRHHRARHHLEKQTTRHLKAVQKNKKLEVRQIGQMYYL</sequence>
<protein>
    <submittedName>
        <fullName evidence="1">Uncharacterized protein</fullName>
    </submittedName>
</protein>
<evidence type="ECO:0000313" key="1">
    <source>
        <dbReference type="EMBL" id="PAV25943.1"/>
    </source>
</evidence>
<gene>
    <name evidence="1" type="ORF">CF392_08180</name>
</gene>
<comment type="caution">
    <text evidence="1">The sequence shown here is derived from an EMBL/GenBank/DDBJ whole genome shotgun (WGS) entry which is preliminary data.</text>
</comment>
<proteinExistence type="predicted"/>
<dbReference type="EMBL" id="NMPM01000042">
    <property type="protein sequence ID" value="PAV25943.1"/>
    <property type="molecule type" value="Genomic_DNA"/>
</dbReference>
<dbReference type="Proteomes" id="UP000218332">
    <property type="component" value="Unassembled WGS sequence"/>
</dbReference>
<evidence type="ECO:0000313" key="2">
    <source>
        <dbReference type="Proteomes" id="UP000218332"/>
    </source>
</evidence>
<organism evidence="1 2">
    <name type="scientific">Tamilnaduibacter salinus</name>
    <dbReference type="NCBI Taxonomy" id="1484056"/>
    <lineage>
        <taxon>Bacteria</taxon>
        <taxon>Pseudomonadati</taxon>
        <taxon>Pseudomonadota</taxon>
        <taxon>Gammaproteobacteria</taxon>
        <taxon>Pseudomonadales</taxon>
        <taxon>Marinobacteraceae</taxon>
        <taxon>Tamilnaduibacter</taxon>
    </lineage>
</organism>